<evidence type="ECO:0000259" key="5">
    <source>
        <dbReference type="PROSITE" id="PS51387"/>
    </source>
</evidence>
<protein>
    <recommendedName>
        <fullName evidence="5">FAD-binding PCMH-type domain-containing protein</fullName>
    </recommendedName>
</protein>
<name>A0A9W8XWF4_9PLEO</name>
<keyword evidence="2" id="KW-0285">Flavoprotein</keyword>
<evidence type="ECO:0000256" key="1">
    <source>
        <dbReference type="ARBA" id="ARBA00005466"/>
    </source>
</evidence>
<dbReference type="PROSITE" id="PS51387">
    <property type="entry name" value="FAD_PCMH"/>
    <property type="match status" value="1"/>
</dbReference>
<dbReference type="GO" id="GO:0016491">
    <property type="term" value="F:oxidoreductase activity"/>
    <property type="evidence" value="ECO:0007669"/>
    <property type="project" value="UniProtKB-KW"/>
</dbReference>
<sequence>MLFGVLLLMDTDEALQCDQLFAAGLQDLVLLRGSAAYVDRESSYWAANNPLHPSCIVQPRNTEDVSRVIKVLAKANSLIALRSGGHTQWTGSNDIHNGITIDLGRMTTVTYNPQSKLASIQPGPRWGDVYEELLEYGVCVPGGRDGNVGIGGFLTGGGNSYYAGLYGWATDNVANFEVVLADGSVIDANPKSHSDLFRALKGGSGNFGIVTRFDMYTFPAHDVWGGIRAAVRGKGDELAQAMVDFTNNNKKNPEDAYIINYTFNPSSSSDALVAHVVVDTHGVVNAPAFEQILKIPVIMDDVKTRTMANMANSYLLPSDEQQVWFTLTFRNDVRVIKKAGLLHDELVEELKREMPAGNYTTQCLFQPVPTLFTEHSIQRGGNVLGLDNVKENALMWLITGSSETAEQQKIMREKLTTFYTTLDAYAKSLGLNIAWQYLNYVDQTQDPLKSYGQQNVDFICKVSKKYDPSQVFQSKVVSGWKISNVGT</sequence>
<proteinExistence type="inferred from homology"/>
<dbReference type="AlphaFoldDB" id="A0A9W8XWF4"/>
<dbReference type="PANTHER" id="PTHR42973">
    <property type="entry name" value="BINDING OXIDOREDUCTASE, PUTATIVE (AFU_ORTHOLOGUE AFUA_1G17690)-RELATED"/>
    <property type="match status" value="1"/>
</dbReference>
<dbReference type="EMBL" id="JAPEUX010000001">
    <property type="protein sequence ID" value="KAJ4361012.1"/>
    <property type="molecule type" value="Genomic_DNA"/>
</dbReference>
<dbReference type="GO" id="GO:0071949">
    <property type="term" value="F:FAD binding"/>
    <property type="evidence" value="ECO:0007669"/>
    <property type="project" value="InterPro"/>
</dbReference>
<dbReference type="Proteomes" id="UP001140513">
    <property type="component" value="Unassembled WGS sequence"/>
</dbReference>
<dbReference type="InterPro" id="IPR036318">
    <property type="entry name" value="FAD-bd_PCMH-like_sf"/>
</dbReference>
<evidence type="ECO:0000256" key="2">
    <source>
        <dbReference type="ARBA" id="ARBA00022630"/>
    </source>
</evidence>
<organism evidence="6 7">
    <name type="scientific">Didymosphaeria variabile</name>
    <dbReference type="NCBI Taxonomy" id="1932322"/>
    <lineage>
        <taxon>Eukaryota</taxon>
        <taxon>Fungi</taxon>
        <taxon>Dikarya</taxon>
        <taxon>Ascomycota</taxon>
        <taxon>Pezizomycotina</taxon>
        <taxon>Dothideomycetes</taxon>
        <taxon>Pleosporomycetidae</taxon>
        <taxon>Pleosporales</taxon>
        <taxon>Massarineae</taxon>
        <taxon>Didymosphaeriaceae</taxon>
        <taxon>Didymosphaeria</taxon>
    </lineage>
</organism>
<feature type="domain" description="FAD-binding PCMH-type" evidence="5">
    <location>
        <begin position="49"/>
        <end position="220"/>
    </location>
</feature>
<comment type="similarity">
    <text evidence="1">Belongs to the oxygen-dependent FAD-linked oxidoreductase family.</text>
</comment>
<dbReference type="PROSITE" id="PS00862">
    <property type="entry name" value="OX2_COVAL_FAD"/>
    <property type="match status" value="1"/>
</dbReference>
<accession>A0A9W8XWF4</accession>
<dbReference type="RefSeq" id="XP_056077214.1">
    <property type="nucleotide sequence ID" value="XM_056210392.1"/>
</dbReference>
<dbReference type="SUPFAM" id="SSF56176">
    <property type="entry name" value="FAD-binding/transporter-associated domain-like"/>
    <property type="match status" value="1"/>
</dbReference>
<dbReference type="InterPro" id="IPR006093">
    <property type="entry name" value="Oxy_OxRdtase_FAD_BS"/>
</dbReference>
<keyword evidence="4" id="KW-0560">Oxidoreductase</keyword>
<dbReference type="Pfam" id="PF01565">
    <property type="entry name" value="FAD_binding_4"/>
    <property type="match status" value="1"/>
</dbReference>
<keyword evidence="7" id="KW-1185">Reference proteome</keyword>
<dbReference type="InterPro" id="IPR006094">
    <property type="entry name" value="Oxid_FAD_bind_N"/>
</dbReference>
<dbReference type="Gene3D" id="3.30.465.10">
    <property type="match status" value="1"/>
</dbReference>
<evidence type="ECO:0000256" key="4">
    <source>
        <dbReference type="ARBA" id="ARBA00023002"/>
    </source>
</evidence>
<dbReference type="InterPro" id="IPR016166">
    <property type="entry name" value="FAD-bd_PCMH"/>
</dbReference>
<comment type="caution">
    <text evidence="6">The sequence shown here is derived from an EMBL/GenBank/DDBJ whole genome shotgun (WGS) entry which is preliminary data.</text>
</comment>
<gene>
    <name evidence="6" type="ORF">N0V89_001581</name>
</gene>
<reference evidence="6" key="1">
    <citation type="submission" date="2022-10" db="EMBL/GenBank/DDBJ databases">
        <title>Tapping the CABI collections for fungal endophytes: first genome assemblies for Collariella, Neodidymelliopsis, Ascochyta clinopodiicola, Didymella pomorum, Didymosphaeria variabile, Neocosmospora piperis and Neocucurbitaria cava.</title>
        <authorList>
            <person name="Hill R."/>
        </authorList>
    </citation>
    <scope>NUCLEOTIDE SEQUENCE</scope>
    <source>
        <strain evidence="6">IMI 356815</strain>
    </source>
</reference>
<dbReference type="InterPro" id="IPR050416">
    <property type="entry name" value="FAD-linked_Oxidoreductase"/>
</dbReference>
<evidence type="ECO:0000313" key="7">
    <source>
        <dbReference type="Proteomes" id="UP001140513"/>
    </source>
</evidence>
<dbReference type="GeneID" id="80905111"/>
<keyword evidence="3" id="KW-0274">FAD</keyword>
<evidence type="ECO:0000313" key="6">
    <source>
        <dbReference type="EMBL" id="KAJ4361012.1"/>
    </source>
</evidence>
<evidence type="ECO:0000256" key="3">
    <source>
        <dbReference type="ARBA" id="ARBA00022827"/>
    </source>
</evidence>
<dbReference type="OrthoDB" id="2151789at2759"/>
<dbReference type="PANTHER" id="PTHR42973:SF53">
    <property type="entry name" value="FAD-BINDING PCMH-TYPE DOMAIN-CONTAINING PROTEIN-RELATED"/>
    <property type="match status" value="1"/>
</dbReference>
<dbReference type="InterPro" id="IPR016169">
    <property type="entry name" value="FAD-bd_PCMH_sub2"/>
</dbReference>